<feature type="transmembrane region" description="Helical" evidence="1">
    <location>
        <begin position="71"/>
        <end position="96"/>
    </location>
</feature>
<feature type="transmembrane region" description="Helical" evidence="1">
    <location>
        <begin position="102"/>
        <end position="123"/>
    </location>
</feature>
<organism evidence="2">
    <name type="scientific">Vannella robusta</name>
    <dbReference type="NCBI Taxonomy" id="1487602"/>
    <lineage>
        <taxon>Eukaryota</taxon>
        <taxon>Amoebozoa</taxon>
        <taxon>Discosea</taxon>
        <taxon>Flabellinia</taxon>
        <taxon>Vannellidae</taxon>
        <taxon>Vannella</taxon>
    </lineage>
</organism>
<accession>A0A7S4HQV4</accession>
<keyword evidence="1" id="KW-0812">Transmembrane</keyword>
<dbReference type="AlphaFoldDB" id="A0A7S4HQV4"/>
<name>A0A7S4HQV4_9EUKA</name>
<proteinExistence type="predicted"/>
<keyword evidence="1" id="KW-1133">Transmembrane helix</keyword>
<dbReference type="EMBL" id="HBKP01004906">
    <property type="protein sequence ID" value="CAE2206578.1"/>
    <property type="molecule type" value="Transcribed_RNA"/>
</dbReference>
<protein>
    <submittedName>
        <fullName evidence="2">Uncharacterized protein</fullName>
    </submittedName>
</protein>
<keyword evidence="1" id="KW-0472">Membrane</keyword>
<sequence length="243" mass="27337">MADHTGSSCFGDHDMEEAPNSCLCLSCSKGGCLCYVSRKHKDNKKFGNSFCLHWRFVVLTFGRSSWPCQSIWSVFLPLWLFFLLVFAFLDFLVLLLEIVPGALLWLTLTFLGPCFDCFCESTIGIRNFYLRALKQLNQCCSLFVLISCVYPLLQDCNSSIGDFIDNSCCVVGGQSCCSGLWNGFKRTCCFAALEPCCSDICARLPDEVKTTGGNNQSSILNNNAQEKYNNDILHMRRMGFFEH</sequence>
<gene>
    <name evidence="2" type="ORF">VSP0166_LOCUS3532</name>
</gene>
<evidence type="ECO:0000256" key="1">
    <source>
        <dbReference type="SAM" id="Phobius"/>
    </source>
</evidence>
<reference evidence="2" key="1">
    <citation type="submission" date="2021-01" db="EMBL/GenBank/DDBJ databases">
        <authorList>
            <person name="Corre E."/>
            <person name="Pelletier E."/>
            <person name="Niang G."/>
            <person name="Scheremetjew M."/>
            <person name="Finn R."/>
            <person name="Kale V."/>
            <person name="Holt S."/>
            <person name="Cochrane G."/>
            <person name="Meng A."/>
            <person name="Brown T."/>
            <person name="Cohen L."/>
        </authorList>
    </citation>
    <scope>NUCLEOTIDE SEQUENCE</scope>
    <source>
        <strain evidence="2">DIVA3 518/3/11/1/6</strain>
    </source>
</reference>
<evidence type="ECO:0000313" key="2">
    <source>
        <dbReference type="EMBL" id="CAE2206578.1"/>
    </source>
</evidence>